<dbReference type="InterPro" id="IPR007110">
    <property type="entry name" value="Ig-like_dom"/>
</dbReference>
<evidence type="ECO:0000313" key="9">
    <source>
        <dbReference type="EMBL" id="KAB7506291.1"/>
    </source>
</evidence>
<dbReference type="InterPro" id="IPR013098">
    <property type="entry name" value="Ig_I-set"/>
</dbReference>
<evidence type="ECO:0000256" key="6">
    <source>
        <dbReference type="SAM" id="MobiDB-lite"/>
    </source>
</evidence>
<keyword evidence="10" id="KW-1185">Reference proteome</keyword>
<keyword evidence="5" id="KW-0393">Immunoglobulin domain</keyword>
<evidence type="ECO:0000256" key="7">
    <source>
        <dbReference type="SAM" id="Phobius"/>
    </source>
</evidence>
<dbReference type="GO" id="GO:0098609">
    <property type="term" value="P:cell-cell adhesion"/>
    <property type="evidence" value="ECO:0007669"/>
    <property type="project" value="TreeGrafter"/>
</dbReference>
<evidence type="ECO:0000313" key="10">
    <source>
        <dbReference type="Proteomes" id="UP000326759"/>
    </source>
</evidence>
<proteinExistence type="predicted"/>
<feature type="transmembrane region" description="Helical" evidence="7">
    <location>
        <begin position="468"/>
        <end position="490"/>
    </location>
</feature>
<dbReference type="Proteomes" id="UP000326759">
    <property type="component" value="Unassembled WGS sequence"/>
</dbReference>
<dbReference type="InterPro" id="IPR036179">
    <property type="entry name" value="Ig-like_dom_sf"/>
</dbReference>
<keyword evidence="3" id="KW-1015">Disulfide bond</keyword>
<dbReference type="SUPFAM" id="SSF48726">
    <property type="entry name" value="Immunoglobulin"/>
    <property type="match status" value="3"/>
</dbReference>
<dbReference type="SMART" id="SM00408">
    <property type="entry name" value="IGc2"/>
    <property type="match status" value="3"/>
</dbReference>
<dbReference type="AlphaFoldDB" id="A0A5N5TIE8"/>
<name>A0A5N5TIE8_9CRUS</name>
<gene>
    <name evidence="9" type="primary">FGFR3</name>
    <name evidence="9" type="ORF">Anas_06908</name>
</gene>
<dbReference type="GO" id="GO:0005911">
    <property type="term" value="C:cell-cell junction"/>
    <property type="evidence" value="ECO:0007669"/>
    <property type="project" value="TreeGrafter"/>
</dbReference>
<feature type="domain" description="Ig-like" evidence="8">
    <location>
        <begin position="203"/>
        <end position="300"/>
    </location>
</feature>
<accession>A0A5N5TIE8</accession>
<organism evidence="9 10">
    <name type="scientific">Armadillidium nasatum</name>
    <dbReference type="NCBI Taxonomy" id="96803"/>
    <lineage>
        <taxon>Eukaryota</taxon>
        <taxon>Metazoa</taxon>
        <taxon>Ecdysozoa</taxon>
        <taxon>Arthropoda</taxon>
        <taxon>Crustacea</taxon>
        <taxon>Multicrustacea</taxon>
        <taxon>Malacostraca</taxon>
        <taxon>Eumalacostraca</taxon>
        <taxon>Peracarida</taxon>
        <taxon>Isopoda</taxon>
        <taxon>Oniscidea</taxon>
        <taxon>Crinocheta</taxon>
        <taxon>Armadillidiidae</taxon>
        <taxon>Armadillidium</taxon>
    </lineage>
</organism>
<keyword evidence="9" id="KW-0675">Receptor</keyword>
<dbReference type="GO" id="GO:0005886">
    <property type="term" value="C:plasma membrane"/>
    <property type="evidence" value="ECO:0007669"/>
    <property type="project" value="TreeGrafter"/>
</dbReference>
<dbReference type="PANTHER" id="PTHR11640">
    <property type="entry name" value="NEPHRIN"/>
    <property type="match status" value="1"/>
</dbReference>
<evidence type="ECO:0000256" key="4">
    <source>
        <dbReference type="ARBA" id="ARBA00023180"/>
    </source>
</evidence>
<evidence type="ECO:0000259" key="8">
    <source>
        <dbReference type="PROSITE" id="PS50835"/>
    </source>
</evidence>
<dbReference type="GO" id="GO:0050839">
    <property type="term" value="F:cell adhesion molecule binding"/>
    <property type="evidence" value="ECO:0007669"/>
    <property type="project" value="TreeGrafter"/>
</dbReference>
<dbReference type="InterPro" id="IPR051275">
    <property type="entry name" value="Cell_adhesion_signaling"/>
</dbReference>
<dbReference type="OrthoDB" id="535945at2759"/>
<comment type="caution">
    <text evidence="9">The sequence shown here is derived from an EMBL/GenBank/DDBJ whole genome shotgun (WGS) entry which is preliminary data.</text>
</comment>
<dbReference type="InterPro" id="IPR003598">
    <property type="entry name" value="Ig_sub2"/>
</dbReference>
<keyword evidence="2 7" id="KW-0472">Membrane</keyword>
<dbReference type="PROSITE" id="PS50835">
    <property type="entry name" value="IG_LIKE"/>
    <property type="match status" value="3"/>
</dbReference>
<protein>
    <submittedName>
        <fullName evidence="9">Fibroblast growth factor receptor 3</fullName>
    </submittedName>
</protein>
<evidence type="ECO:0000256" key="3">
    <source>
        <dbReference type="ARBA" id="ARBA00023157"/>
    </source>
</evidence>
<evidence type="ECO:0000256" key="1">
    <source>
        <dbReference type="ARBA" id="ARBA00004479"/>
    </source>
</evidence>
<feature type="domain" description="Ig-like" evidence="8">
    <location>
        <begin position="306"/>
        <end position="451"/>
    </location>
</feature>
<comment type="subcellular location">
    <subcellularLocation>
        <location evidence="1">Membrane</location>
        <topology evidence="1">Single-pass type I membrane protein</topology>
    </subcellularLocation>
</comment>
<dbReference type="InterPro" id="IPR003599">
    <property type="entry name" value="Ig_sub"/>
</dbReference>
<evidence type="ECO:0000256" key="2">
    <source>
        <dbReference type="ARBA" id="ARBA00023136"/>
    </source>
</evidence>
<dbReference type="Gene3D" id="2.60.40.10">
    <property type="entry name" value="Immunoglobulins"/>
    <property type="match status" value="3"/>
</dbReference>
<feature type="domain" description="Ig-like" evidence="8">
    <location>
        <begin position="74"/>
        <end position="175"/>
    </location>
</feature>
<feature type="region of interest" description="Disordered" evidence="6">
    <location>
        <begin position="59"/>
        <end position="91"/>
    </location>
</feature>
<keyword evidence="7" id="KW-1133">Transmembrane helix</keyword>
<keyword evidence="7" id="KW-0812">Transmembrane</keyword>
<evidence type="ECO:0000256" key="5">
    <source>
        <dbReference type="ARBA" id="ARBA00023319"/>
    </source>
</evidence>
<dbReference type="InterPro" id="IPR013783">
    <property type="entry name" value="Ig-like_fold"/>
</dbReference>
<dbReference type="Pfam" id="PF07679">
    <property type="entry name" value="I-set"/>
    <property type="match status" value="1"/>
</dbReference>
<keyword evidence="4" id="KW-0325">Glycoprotein</keyword>
<dbReference type="PANTHER" id="PTHR11640:SF31">
    <property type="entry name" value="IRREGULAR CHIASM C-ROUGHEST PROTEIN-RELATED"/>
    <property type="match status" value="1"/>
</dbReference>
<feature type="compositionally biased region" description="Basic and acidic residues" evidence="6">
    <location>
        <begin position="66"/>
        <end position="85"/>
    </location>
</feature>
<reference evidence="9 10" key="1">
    <citation type="journal article" date="2019" name="PLoS Biol.">
        <title>Sex chromosomes control vertical transmission of feminizing Wolbachia symbionts in an isopod.</title>
        <authorList>
            <person name="Becking T."/>
            <person name="Chebbi M.A."/>
            <person name="Giraud I."/>
            <person name="Moumen B."/>
            <person name="Laverre T."/>
            <person name="Caubet Y."/>
            <person name="Peccoud J."/>
            <person name="Gilbert C."/>
            <person name="Cordaux R."/>
        </authorList>
    </citation>
    <scope>NUCLEOTIDE SEQUENCE [LARGE SCALE GENOMIC DNA]</scope>
    <source>
        <strain evidence="9">ANa2</strain>
        <tissue evidence="9">Whole body excluding digestive tract and cuticle</tissue>
    </source>
</reference>
<sequence length="586" mass="67209">MFIINEETTGTIKTFKLERSLIKLSLNLLVNCRVHLVVNRPFSSNDHYYADDNDDEDYYHSFDPMEETHSESGPELKGSHHKDEEYPMVDEEVDYTEGKTMKLKCWVEEEIDDANVAVSVLWYLNGSLINGGKNRRLKIIEKKSCQQINIRMENSNLHRLRIKNVRLSDTGDYACLWKLENGTSGWYNYTVMVFPRSDDYPEPQALTAYPEGEGSVTHELVMRPAGNVIDLKCNKGESKDVVYDSVTWLKNGEEPKRELGEVKIRGMILKMRNIIPSDSGNYTCYAKKGDQYINKTFSVHVIVTVGNSTVFQCILTRDQVPYITWLKHNKKHNGTIDVDDKGSYTVLKSELWAILYLTVGRNVSLSIAIYEKNTPVPYIVWCKDLPHSIVDSEPFIDKMYYEAQDCKDGKNLTLDNPQILTLNNITKEDEGWYTCVAANSLGISYSTAYLEVVDAIPLRAKDDNLSSIYIVVGVLGLTVILLVGLLSTLYQKYKKKPKADALRKKEPLPICTKKKLEMMRHINSNLSSFSASDREFGNLNSQCHYIVLSLKVSLIKNWLHYFYQDKNQSHKFRRFTRTSSISDCED</sequence>
<dbReference type="SMART" id="SM00409">
    <property type="entry name" value="IG"/>
    <property type="match status" value="3"/>
</dbReference>
<dbReference type="EMBL" id="SEYY01000892">
    <property type="protein sequence ID" value="KAB7506291.1"/>
    <property type="molecule type" value="Genomic_DNA"/>
</dbReference>